<dbReference type="Proteomes" id="UP000183670">
    <property type="component" value="Unassembled WGS sequence"/>
</dbReference>
<sequence>MRTSLISILIIAASCLSSCSNNGDVAKELVENFFIAATDSTASVKIKDIYPQFDSLGIAIKRDVLDINDAIQKKGDTIIVSGQNSYTGEDGIFKQDSVKFYIHKDKNGKFKIVNSEGLIVTPTYLKDFAKQIDLKNNTKTDIEKNKLLSDLNGFYRSIYIDAYIELRAGVKVSYWDWETDYSNEPHGQAWIINNTNLTIRNIKYNVKYYDRNKQYISDDNGNACSKLSPGEKYRFTFYSTHVKGPSSANLSIDFADSNVDNIIASKQYTVADFNKYCKDNK</sequence>
<proteinExistence type="predicted"/>
<gene>
    <name evidence="2" type="ORF">SAMN05192581_101457</name>
</gene>
<evidence type="ECO:0000256" key="1">
    <source>
        <dbReference type="SAM" id="SignalP"/>
    </source>
</evidence>
<evidence type="ECO:0000313" key="2">
    <source>
        <dbReference type="EMBL" id="SDB76893.1"/>
    </source>
</evidence>
<evidence type="ECO:0000313" key="3">
    <source>
        <dbReference type="Proteomes" id="UP000183670"/>
    </source>
</evidence>
<feature type="chain" id="PRO_5010339584" evidence="1">
    <location>
        <begin position="23"/>
        <end position="281"/>
    </location>
</feature>
<accession>A0A1G6G4Z3</accession>
<dbReference type="RefSeq" id="WP_046151588.1">
    <property type="nucleotide sequence ID" value="NZ_FMYE01000014.1"/>
</dbReference>
<organism evidence="2 3">
    <name type="scientific">Bacteroides ovatus</name>
    <dbReference type="NCBI Taxonomy" id="28116"/>
    <lineage>
        <taxon>Bacteria</taxon>
        <taxon>Pseudomonadati</taxon>
        <taxon>Bacteroidota</taxon>
        <taxon>Bacteroidia</taxon>
        <taxon>Bacteroidales</taxon>
        <taxon>Bacteroidaceae</taxon>
        <taxon>Bacteroides</taxon>
    </lineage>
</organism>
<dbReference type="PROSITE" id="PS51257">
    <property type="entry name" value="PROKAR_LIPOPROTEIN"/>
    <property type="match status" value="1"/>
</dbReference>
<protein>
    <submittedName>
        <fullName evidence="2">Uncharacterized protein</fullName>
    </submittedName>
</protein>
<name>A0A1G6G4Z3_BACOV</name>
<dbReference type="AlphaFoldDB" id="A0A1G6G4Z3"/>
<reference evidence="2 3" key="1">
    <citation type="submission" date="2016-10" db="EMBL/GenBank/DDBJ databases">
        <authorList>
            <person name="de Groot N.N."/>
        </authorList>
    </citation>
    <scope>NUCLEOTIDE SEQUENCE [LARGE SCALE GENOMIC DNA]</scope>
    <source>
        <strain evidence="2 3">NLAE-zl-C500</strain>
    </source>
</reference>
<feature type="signal peptide" evidence="1">
    <location>
        <begin position="1"/>
        <end position="22"/>
    </location>
</feature>
<dbReference type="EMBL" id="FMYE01000014">
    <property type="protein sequence ID" value="SDB76893.1"/>
    <property type="molecule type" value="Genomic_DNA"/>
</dbReference>
<keyword evidence="1" id="KW-0732">Signal</keyword>